<dbReference type="RefSeq" id="WP_179238060.1">
    <property type="nucleotide sequence ID" value="NZ_JACBNQ010000009.1"/>
</dbReference>
<dbReference type="AlphaFoldDB" id="A0A974BKJ7"/>
<evidence type="ECO:0000313" key="2">
    <source>
        <dbReference type="Proteomes" id="UP000611629"/>
    </source>
</evidence>
<dbReference type="SUPFAM" id="SSF50475">
    <property type="entry name" value="FMN-binding split barrel"/>
    <property type="match status" value="1"/>
</dbReference>
<dbReference type="InterPro" id="IPR012349">
    <property type="entry name" value="Split_barrel_FMN-bd"/>
</dbReference>
<reference evidence="1" key="1">
    <citation type="submission" date="2020-07" db="EMBL/GenBank/DDBJ databases">
        <title>Genomic analysis of a strain of Sedimentibacter Hydroxybenzoicus DSM7310.</title>
        <authorList>
            <person name="Ma S."/>
        </authorList>
    </citation>
    <scope>NUCLEOTIDE SEQUENCE</scope>
    <source>
        <strain evidence="1">DSM 7310</strain>
    </source>
</reference>
<accession>A0A974BKJ7</accession>
<comment type="caution">
    <text evidence="1">The sequence shown here is derived from an EMBL/GenBank/DDBJ whole genome shotgun (WGS) entry which is preliminary data.</text>
</comment>
<dbReference type="Proteomes" id="UP000611629">
    <property type="component" value="Unassembled WGS sequence"/>
</dbReference>
<proteinExistence type="predicted"/>
<keyword evidence="2" id="KW-1185">Reference proteome</keyword>
<sequence>MDKAKLTKSLEVMNERFGHDTLISLATTDGNIPAVRIINSYYENGAFYTITHALSNKIKQIEVNSTVAICGEWFTAHGVGENIGYICDDSNTEIATKLRKVFSAWYYNGHTDENNPNTIILRIRLTDAVLFSHGTRYDIDFKEVLNY</sequence>
<organism evidence="1 2">
    <name type="scientific">Sedimentibacter hydroxybenzoicus DSM 7310</name>
    <dbReference type="NCBI Taxonomy" id="1123245"/>
    <lineage>
        <taxon>Bacteria</taxon>
        <taxon>Bacillati</taxon>
        <taxon>Bacillota</taxon>
        <taxon>Tissierellia</taxon>
        <taxon>Sedimentibacter</taxon>
    </lineage>
</organism>
<dbReference type="Gene3D" id="2.30.110.10">
    <property type="entry name" value="Electron Transport, Fmn-binding Protein, Chain A"/>
    <property type="match status" value="1"/>
</dbReference>
<evidence type="ECO:0000313" key="1">
    <source>
        <dbReference type="EMBL" id="NYB74360.1"/>
    </source>
</evidence>
<dbReference type="EMBL" id="JACBNQ010000009">
    <property type="protein sequence ID" value="NYB74360.1"/>
    <property type="molecule type" value="Genomic_DNA"/>
</dbReference>
<gene>
    <name evidence="1" type="ORF">HZF24_09465</name>
</gene>
<name>A0A974BKJ7_SEDHY</name>
<protein>
    <submittedName>
        <fullName evidence="1">Pyridoxamine 5'-phosphate oxidase family protein</fullName>
    </submittedName>
</protein>